<organism evidence="12 13">
    <name type="scientific">Octopus vulgaris</name>
    <name type="common">Common octopus</name>
    <dbReference type="NCBI Taxonomy" id="6645"/>
    <lineage>
        <taxon>Eukaryota</taxon>
        <taxon>Metazoa</taxon>
        <taxon>Spiralia</taxon>
        <taxon>Lophotrochozoa</taxon>
        <taxon>Mollusca</taxon>
        <taxon>Cephalopoda</taxon>
        <taxon>Coleoidea</taxon>
        <taxon>Octopodiformes</taxon>
        <taxon>Octopoda</taxon>
        <taxon>Incirrata</taxon>
        <taxon>Octopodidae</taxon>
        <taxon>Octopus</taxon>
    </lineage>
</organism>
<keyword evidence="5" id="KW-0862">Zinc</keyword>
<feature type="transmembrane region" description="Helical" evidence="10">
    <location>
        <begin position="100"/>
        <end position="120"/>
    </location>
</feature>
<evidence type="ECO:0000256" key="1">
    <source>
        <dbReference type="ARBA" id="ARBA00004141"/>
    </source>
</evidence>
<feature type="transmembrane region" description="Helical" evidence="10">
    <location>
        <begin position="202"/>
        <end position="223"/>
    </location>
</feature>
<keyword evidence="4 8" id="KW-0863">Zinc-finger</keyword>
<feature type="compositionally biased region" description="Polar residues" evidence="9">
    <location>
        <begin position="614"/>
        <end position="642"/>
    </location>
</feature>
<evidence type="ECO:0000256" key="7">
    <source>
        <dbReference type="ARBA" id="ARBA00023136"/>
    </source>
</evidence>
<feature type="transmembrane region" description="Helical" evidence="10">
    <location>
        <begin position="433"/>
        <end position="461"/>
    </location>
</feature>
<feature type="compositionally biased region" description="Basic and acidic residues" evidence="9">
    <location>
        <begin position="705"/>
        <end position="717"/>
    </location>
</feature>
<dbReference type="Pfam" id="PF13639">
    <property type="entry name" value="zf-RING_2"/>
    <property type="match status" value="1"/>
</dbReference>
<keyword evidence="7 10" id="KW-0472">Membrane</keyword>
<feature type="transmembrane region" description="Helical" evidence="10">
    <location>
        <begin position="284"/>
        <end position="317"/>
    </location>
</feature>
<dbReference type="GO" id="GO:0012505">
    <property type="term" value="C:endomembrane system"/>
    <property type="evidence" value="ECO:0007669"/>
    <property type="project" value="TreeGrafter"/>
</dbReference>
<dbReference type="PANTHER" id="PTHR22763:SF191">
    <property type="entry name" value="RING FINGER PROTEIN 145 HOMOLOG"/>
    <property type="match status" value="1"/>
</dbReference>
<keyword evidence="6 10" id="KW-1133">Transmembrane helix</keyword>
<dbReference type="Gene3D" id="3.30.40.10">
    <property type="entry name" value="Zinc/RING finger domain, C3HC4 (zinc finger)"/>
    <property type="match status" value="1"/>
</dbReference>
<dbReference type="GO" id="GO:0061630">
    <property type="term" value="F:ubiquitin protein ligase activity"/>
    <property type="evidence" value="ECO:0007669"/>
    <property type="project" value="TreeGrafter"/>
</dbReference>
<dbReference type="Pfam" id="PF13705">
    <property type="entry name" value="TRC8_N"/>
    <property type="match status" value="1"/>
</dbReference>
<proteinExistence type="predicted"/>
<dbReference type="GO" id="GO:0043161">
    <property type="term" value="P:proteasome-mediated ubiquitin-dependent protein catabolic process"/>
    <property type="evidence" value="ECO:0007669"/>
    <property type="project" value="TreeGrafter"/>
</dbReference>
<dbReference type="SUPFAM" id="SSF57850">
    <property type="entry name" value="RING/U-box"/>
    <property type="match status" value="1"/>
</dbReference>
<dbReference type="InterPro" id="IPR025754">
    <property type="entry name" value="TRC8_N_dom"/>
</dbReference>
<evidence type="ECO:0000256" key="8">
    <source>
        <dbReference type="PROSITE-ProRule" id="PRU00175"/>
    </source>
</evidence>
<feature type="domain" description="RING-type" evidence="11">
    <location>
        <begin position="562"/>
        <end position="600"/>
    </location>
</feature>
<feature type="transmembrane region" description="Helical" evidence="10">
    <location>
        <begin position="76"/>
        <end position="93"/>
    </location>
</feature>
<evidence type="ECO:0000256" key="4">
    <source>
        <dbReference type="ARBA" id="ARBA00022771"/>
    </source>
</evidence>
<dbReference type="InterPro" id="IPR011016">
    <property type="entry name" value="Znf_RING-CH"/>
</dbReference>
<feature type="transmembrane region" description="Helical" evidence="10">
    <location>
        <begin position="404"/>
        <end position="421"/>
    </location>
</feature>
<feature type="region of interest" description="Disordered" evidence="9">
    <location>
        <begin position="690"/>
        <end position="732"/>
    </location>
</feature>
<accession>A0AA36BR18</accession>
<dbReference type="GO" id="GO:0036503">
    <property type="term" value="P:ERAD pathway"/>
    <property type="evidence" value="ECO:0007669"/>
    <property type="project" value="TreeGrafter"/>
</dbReference>
<feature type="transmembrane region" description="Helical" evidence="10">
    <location>
        <begin position="364"/>
        <end position="383"/>
    </location>
</feature>
<keyword evidence="13" id="KW-1185">Reference proteome</keyword>
<feature type="transmembrane region" description="Helical" evidence="10">
    <location>
        <begin position="482"/>
        <end position="500"/>
    </location>
</feature>
<dbReference type="Proteomes" id="UP001162480">
    <property type="component" value="Chromosome 22"/>
</dbReference>
<dbReference type="PROSITE" id="PS50089">
    <property type="entry name" value="ZF_RING_2"/>
    <property type="match status" value="1"/>
</dbReference>
<evidence type="ECO:0000256" key="5">
    <source>
        <dbReference type="ARBA" id="ARBA00022833"/>
    </source>
</evidence>
<feature type="transmembrane region" description="Helical" evidence="10">
    <location>
        <begin position="256"/>
        <end position="272"/>
    </location>
</feature>
<dbReference type="GO" id="GO:0016020">
    <property type="term" value="C:membrane"/>
    <property type="evidence" value="ECO:0007669"/>
    <property type="project" value="UniProtKB-SubCell"/>
</dbReference>
<evidence type="ECO:0000259" key="11">
    <source>
        <dbReference type="PROSITE" id="PS50089"/>
    </source>
</evidence>
<keyword evidence="2 10" id="KW-0812">Transmembrane</keyword>
<dbReference type="InterPro" id="IPR050731">
    <property type="entry name" value="HRD1_E3_ubiq-ligases"/>
</dbReference>
<name>A0AA36BR18_OCTVU</name>
<evidence type="ECO:0000256" key="10">
    <source>
        <dbReference type="SAM" id="Phobius"/>
    </source>
</evidence>
<keyword evidence="3" id="KW-0479">Metal-binding</keyword>
<evidence type="ECO:0000256" key="9">
    <source>
        <dbReference type="SAM" id="MobiDB-lite"/>
    </source>
</evidence>
<protein>
    <submittedName>
        <fullName evidence="12">RING finger protein 145-like</fullName>
    </submittedName>
</protein>
<evidence type="ECO:0000313" key="13">
    <source>
        <dbReference type="Proteomes" id="UP001162480"/>
    </source>
</evidence>
<comment type="subcellular location">
    <subcellularLocation>
        <location evidence="1">Membrane</location>
        <topology evidence="1">Multi-pass membrane protein</topology>
    </subcellularLocation>
</comment>
<reference evidence="12" key="1">
    <citation type="submission" date="2023-08" db="EMBL/GenBank/DDBJ databases">
        <authorList>
            <person name="Alioto T."/>
            <person name="Alioto T."/>
            <person name="Gomez Garrido J."/>
        </authorList>
    </citation>
    <scope>NUCLEOTIDE SEQUENCE</scope>
</reference>
<dbReference type="SMART" id="SM00744">
    <property type="entry name" value="RINGv"/>
    <property type="match status" value="1"/>
</dbReference>
<feature type="transmembrane region" description="Helical" evidence="10">
    <location>
        <begin position="146"/>
        <end position="165"/>
    </location>
</feature>
<evidence type="ECO:0000256" key="2">
    <source>
        <dbReference type="ARBA" id="ARBA00022692"/>
    </source>
</evidence>
<sequence length="732" mass="82807">MQGEKGTKNTRRKSKMPPSCITRFLSKIHREQLETGVAVVLRIPSLFIVELCFRTDPLKSVPVGTRAKDVHLVANFIYYAAFILAITLAVLPLKKLVNFYMYLVSALLLTVSYHVSFSYVEDEKTLGFDHSPFNDLRENPARIQELLLYLCIQWLIGALIAYLLDIKNWTKYLTLAFSTPVLAHLAGVPVEHLSAVHNVASTVIISVILLHLFNSLSCTLDFVKSEINRLWQIINATGWLPIIVSLWHTIMLPTQLLLFWMVLFCTQLYIYLSAENNPIIQEGWLVMVLASIGECCATPVSLFALCVTISYASYYILTLTKLYLQGWNAIGHDNDGMRGWTEGFTMLLIAMQTGLLELRPLQRAFLMSILLFIVASSLIQSMYEMTDPILLTLSASRNGSIFKHLRAVVLCTFLWMFPLYMTYMICQYLDLDFWLLVIISSCLLTSVQVIGSLAIYVLFMYDYVRNEPWESLDDVIYYARSTTRVLEFIVAVFVVCYGLKETLFGVWSWINSSILIIHCYFNVWQRLQSGWKSFLQRREAVKMLESMPCASQEQLKTHGDVCAICFQEMTVARITKCNHFFHGFCLRKWLYVKDACPMCHQKVSSIYKEEESPVVSQNNNTEDGGTETESGAATELFQTSVSKVEASTEATTAGQSEAKPSVSNNVPASLIDEDSLQKQQEVEAVASAKQEEFKLEQESGSNLVSDKEDRVNDDVKQAHNTAGTPVISVSEA</sequence>
<dbReference type="PANTHER" id="PTHR22763">
    <property type="entry name" value="RING ZINC FINGER PROTEIN"/>
    <property type="match status" value="1"/>
</dbReference>
<evidence type="ECO:0000313" key="12">
    <source>
        <dbReference type="EMBL" id="CAI9738759.1"/>
    </source>
</evidence>
<dbReference type="CDD" id="cd16476">
    <property type="entry name" value="RING-H2_RNF139-like"/>
    <property type="match status" value="1"/>
</dbReference>
<evidence type="ECO:0000256" key="6">
    <source>
        <dbReference type="ARBA" id="ARBA00022989"/>
    </source>
</evidence>
<dbReference type="InterPro" id="IPR013083">
    <property type="entry name" value="Znf_RING/FYVE/PHD"/>
</dbReference>
<dbReference type="AlphaFoldDB" id="A0AA36BR18"/>
<dbReference type="EMBL" id="OX597835">
    <property type="protein sequence ID" value="CAI9738759.1"/>
    <property type="molecule type" value="Genomic_DNA"/>
</dbReference>
<gene>
    <name evidence="12" type="ORF">OCTVUL_1B023212</name>
</gene>
<evidence type="ECO:0000256" key="3">
    <source>
        <dbReference type="ARBA" id="ARBA00022723"/>
    </source>
</evidence>
<dbReference type="InterPro" id="IPR001841">
    <property type="entry name" value="Znf_RING"/>
</dbReference>
<dbReference type="SMART" id="SM00184">
    <property type="entry name" value="RING"/>
    <property type="match status" value="1"/>
</dbReference>
<feature type="transmembrane region" description="Helical" evidence="10">
    <location>
        <begin position="230"/>
        <end position="250"/>
    </location>
</feature>
<feature type="region of interest" description="Disordered" evidence="9">
    <location>
        <begin position="610"/>
        <end position="666"/>
    </location>
</feature>
<dbReference type="GO" id="GO:0008270">
    <property type="term" value="F:zinc ion binding"/>
    <property type="evidence" value="ECO:0007669"/>
    <property type="project" value="UniProtKB-KW"/>
</dbReference>